<keyword evidence="2" id="KW-1185">Reference proteome</keyword>
<reference evidence="1" key="3">
    <citation type="journal article" date="2017" name="Nature">
        <title>Genome sequence of the progenitor of the wheat D genome Aegilops tauschii.</title>
        <authorList>
            <person name="Luo M.C."/>
            <person name="Gu Y.Q."/>
            <person name="Puiu D."/>
            <person name="Wang H."/>
            <person name="Twardziok S.O."/>
            <person name="Deal K.R."/>
            <person name="Huo N."/>
            <person name="Zhu T."/>
            <person name="Wang L."/>
            <person name="Wang Y."/>
            <person name="McGuire P.E."/>
            <person name="Liu S."/>
            <person name="Long H."/>
            <person name="Ramasamy R.K."/>
            <person name="Rodriguez J.C."/>
            <person name="Van S.L."/>
            <person name="Yuan L."/>
            <person name="Wang Z."/>
            <person name="Xia Z."/>
            <person name="Xiao L."/>
            <person name="Anderson O.D."/>
            <person name="Ouyang S."/>
            <person name="Liang Y."/>
            <person name="Zimin A.V."/>
            <person name="Pertea G."/>
            <person name="Qi P."/>
            <person name="Bennetzen J.L."/>
            <person name="Dai X."/>
            <person name="Dawson M.W."/>
            <person name="Muller H.G."/>
            <person name="Kugler K."/>
            <person name="Rivarola-Duarte L."/>
            <person name="Spannagl M."/>
            <person name="Mayer K.F.X."/>
            <person name="Lu F.H."/>
            <person name="Bevan M.W."/>
            <person name="Leroy P."/>
            <person name="Li P."/>
            <person name="You F.M."/>
            <person name="Sun Q."/>
            <person name="Liu Z."/>
            <person name="Lyons E."/>
            <person name="Wicker T."/>
            <person name="Salzberg S.L."/>
            <person name="Devos K.M."/>
            <person name="Dvorak J."/>
        </authorList>
    </citation>
    <scope>NUCLEOTIDE SEQUENCE [LARGE SCALE GENOMIC DNA]</scope>
    <source>
        <strain evidence="1">cv. AL8/78</strain>
    </source>
</reference>
<name>A0A452YK89_AEGTS</name>
<reference evidence="2" key="2">
    <citation type="journal article" date="2017" name="Nat. Plants">
        <title>The Aegilops tauschii genome reveals multiple impacts of transposons.</title>
        <authorList>
            <person name="Zhao G."/>
            <person name="Zou C."/>
            <person name="Li K."/>
            <person name="Wang K."/>
            <person name="Li T."/>
            <person name="Gao L."/>
            <person name="Zhang X."/>
            <person name="Wang H."/>
            <person name="Yang Z."/>
            <person name="Liu X."/>
            <person name="Jiang W."/>
            <person name="Mao L."/>
            <person name="Kong X."/>
            <person name="Jiao Y."/>
            <person name="Jia J."/>
        </authorList>
    </citation>
    <scope>NUCLEOTIDE SEQUENCE [LARGE SCALE GENOMIC DNA]</scope>
    <source>
        <strain evidence="2">cv. AL8/78</strain>
    </source>
</reference>
<proteinExistence type="predicted"/>
<accession>A0A452YK89</accession>
<reference evidence="2" key="1">
    <citation type="journal article" date="2014" name="Science">
        <title>Ancient hybridizations among the ancestral genomes of bread wheat.</title>
        <authorList>
            <consortium name="International Wheat Genome Sequencing Consortium,"/>
            <person name="Marcussen T."/>
            <person name="Sandve S.R."/>
            <person name="Heier L."/>
            <person name="Spannagl M."/>
            <person name="Pfeifer M."/>
            <person name="Jakobsen K.S."/>
            <person name="Wulff B.B."/>
            <person name="Steuernagel B."/>
            <person name="Mayer K.F."/>
            <person name="Olsen O.A."/>
        </authorList>
    </citation>
    <scope>NUCLEOTIDE SEQUENCE [LARGE SCALE GENOMIC DNA]</scope>
    <source>
        <strain evidence="2">cv. AL8/78</strain>
    </source>
</reference>
<organism evidence="1 2">
    <name type="scientific">Aegilops tauschii subsp. strangulata</name>
    <name type="common">Goatgrass</name>
    <dbReference type="NCBI Taxonomy" id="200361"/>
    <lineage>
        <taxon>Eukaryota</taxon>
        <taxon>Viridiplantae</taxon>
        <taxon>Streptophyta</taxon>
        <taxon>Embryophyta</taxon>
        <taxon>Tracheophyta</taxon>
        <taxon>Spermatophyta</taxon>
        <taxon>Magnoliopsida</taxon>
        <taxon>Liliopsida</taxon>
        <taxon>Poales</taxon>
        <taxon>Poaceae</taxon>
        <taxon>BOP clade</taxon>
        <taxon>Pooideae</taxon>
        <taxon>Triticodae</taxon>
        <taxon>Triticeae</taxon>
        <taxon>Triticinae</taxon>
        <taxon>Aegilops</taxon>
    </lineage>
</organism>
<dbReference type="Gramene" id="AET1Gv20439800.3">
    <property type="protein sequence ID" value="AET1Gv20439800.3"/>
    <property type="gene ID" value="AET1Gv20439800"/>
</dbReference>
<evidence type="ECO:0000313" key="2">
    <source>
        <dbReference type="Proteomes" id="UP000015105"/>
    </source>
</evidence>
<sequence>YHFPVGPTHTRPHPSYAHSCRKTRTVVPGSAKAYIYSLPTRLPWLKIQIPLSPLVLLPASLSPRPPVEKISPSTPREGFVLETGPGSARECMAVSLLANDVSDLCIGKPAVRSLPLSAAAGDL</sequence>
<evidence type="ECO:0000313" key="1">
    <source>
        <dbReference type="EnsemblPlants" id="AET1Gv20439800.3"/>
    </source>
</evidence>
<dbReference type="EnsemblPlants" id="AET1Gv20439800.3">
    <property type="protein sequence ID" value="AET1Gv20439800.3"/>
    <property type="gene ID" value="AET1Gv20439800"/>
</dbReference>
<reference evidence="1" key="5">
    <citation type="journal article" date="2021" name="G3 (Bethesda)">
        <title>Aegilops tauschii genome assembly Aet v5.0 features greater sequence contiguity and improved annotation.</title>
        <authorList>
            <person name="Wang L."/>
            <person name="Zhu T."/>
            <person name="Rodriguez J.C."/>
            <person name="Deal K.R."/>
            <person name="Dubcovsky J."/>
            <person name="McGuire P.E."/>
            <person name="Lux T."/>
            <person name="Spannagl M."/>
            <person name="Mayer K.F.X."/>
            <person name="Baldrich P."/>
            <person name="Meyers B.C."/>
            <person name="Huo N."/>
            <person name="Gu Y.Q."/>
            <person name="Zhou H."/>
            <person name="Devos K.M."/>
            <person name="Bennetzen J.L."/>
            <person name="Unver T."/>
            <person name="Budak H."/>
            <person name="Gulick P.J."/>
            <person name="Galiba G."/>
            <person name="Kalapos B."/>
            <person name="Nelson D.R."/>
            <person name="Li P."/>
            <person name="You F.M."/>
            <person name="Luo M.C."/>
            <person name="Dvorak J."/>
        </authorList>
    </citation>
    <scope>NUCLEOTIDE SEQUENCE [LARGE SCALE GENOMIC DNA]</scope>
    <source>
        <strain evidence="1">cv. AL8/78</strain>
    </source>
</reference>
<protein>
    <submittedName>
        <fullName evidence="1">Uncharacterized protein</fullName>
    </submittedName>
</protein>
<dbReference type="Proteomes" id="UP000015105">
    <property type="component" value="Chromosome 1D"/>
</dbReference>
<dbReference type="AlphaFoldDB" id="A0A452YK89"/>
<reference evidence="1" key="4">
    <citation type="submission" date="2019-03" db="UniProtKB">
        <authorList>
            <consortium name="EnsemblPlants"/>
        </authorList>
    </citation>
    <scope>IDENTIFICATION</scope>
</reference>